<name>A0AAJ2N0A4_9BACL</name>
<dbReference type="GO" id="GO:0006310">
    <property type="term" value="P:DNA recombination"/>
    <property type="evidence" value="ECO:0007669"/>
    <property type="project" value="UniProtKB-KW"/>
</dbReference>
<dbReference type="InterPro" id="IPR013762">
    <property type="entry name" value="Integrase-like_cat_sf"/>
</dbReference>
<dbReference type="SUPFAM" id="SSF56349">
    <property type="entry name" value="DNA breaking-rejoining enzymes"/>
    <property type="match status" value="1"/>
</dbReference>
<accession>A0AAJ2N0A4</accession>
<dbReference type="Gene3D" id="1.10.443.10">
    <property type="entry name" value="Intergrase catalytic core"/>
    <property type="match status" value="1"/>
</dbReference>
<keyword evidence="1 3" id="KW-0238">DNA-binding</keyword>
<proteinExistence type="predicted"/>
<dbReference type="Pfam" id="PF22823">
    <property type="entry name" value="MrpR_C_cat"/>
    <property type="match status" value="1"/>
</dbReference>
<dbReference type="Pfam" id="PF22822">
    <property type="entry name" value="MrpR_N_CB"/>
    <property type="match status" value="1"/>
</dbReference>
<dbReference type="InterPro" id="IPR055008">
    <property type="entry name" value="MrpR_C_cat"/>
</dbReference>
<dbReference type="InterPro" id="IPR044068">
    <property type="entry name" value="CB"/>
</dbReference>
<dbReference type="RefSeq" id="WP_315742882.1">
    <property type="nucleotide sequence ID" value="NZ_JAVYAA010000001.1"/>
</dbReference>
<feature type="domain" description="Core-binding (CB)" evidence="4">
    <location>
        <begin position="7"/>
        <end position="82"/>
    </location>
</feature>
<gene>
    <name evidence="5" type="ORF">RQP50_02160</name>
</gene>
<dbReference type="InterPro" id="IPR010998">
    <property type="entry name" value="Integrase_recombinase_N"/>
</dbReference>
<evidence type="ECO:0000313" key="6">
    <source>
        <dbReference type="Proteomes" id="UP001250538"/>
    </source>
</evidence>
<comment type="caution">
    <text evidence="5">The sequence shown here is derived from an EMBL/GenBank/DDBJ whole genome shotgun (WGS) entry which is preliminary data.</text>
</comment>
<dbReference type="InterPro" id="IPR011010">
    <property type="entry name" value="DNA_brk_join_enz"/>
</dbReference>
<protein>
    <recommendedName>
        <fullName evidence="4">Core-binding (CB) domain-containing protein</fullName>
    </recommendedName>
</protein>
<dbReference type="PROSITE" id="PS51900">
    <property type="entry name" value="CB"/>
    <property type="match status" value="1"/>
</dbReference>
<dbReference type="Proteomes" id="UP001250538">
    <property type="component" value="Unassembled WGS sequence"/>
</dbReference>
<organism evidence="5 6">
    <name type="scientific">Paenibacillus suaedae</name>
    <dbReference type="NCBI Taxonomy" id="3077233"/>
    <lineage>
        <taxon>Bacteria</taxon>
        <taxon>Bacillati</taxon>
        <taxon>Bacillota</taxon>
        <taxon>Bacilli</taxon>
        <taxon>Bacillales</taxon>
        <taxon>Paenibacillaceae</taxon>
        <taxon>Paenibacillus</taxon>
    </lineage>
</organism>
<evidence type="ECO:0000259" key="4">
    <source>
        <dbReference type="PROSITE" id="PS51900"/>
    </source>
</evidence>
<evidence type="ECO:0000256" key="1">
    <source>
        <dbReference type="ARBA" id="ARBA00023125"/>
    </source>
</evidence>
<dbReference type="GO" id="GO:0003677">
    <property type="term" value="F:DNA binding"/>
    <property type="evidence" value="ECO:0007669"/>
    <property type="project" value="UniProtKB-UniRule"/>
</dbReference>
<dbReference type="AlphaFoldDB" id="A0AAJ2N0A4"/>
<evidence type="ECO:0000256" key="3">
    <source>
        <dbReference type="PROSITE-ProRule" id="PRU01248"/>
    </source>
</evidence>
<reference evidence="6" key="1">
    <citation type="submission" date="2023-09" db="EMBL/GenBank/DDBJ databases">
        <title>Paenibacillus sp. chi10 Genome sequencing and assembly.</title>
        <authorList>
            <person name="Kim I."/>
        </authorList>
    </citation>
    <scope>NUCLEOTIDE SEQUENCE [LARGE SCALE GENOMIC DNA]</scope>
    <source>
        <strain evidence="6">chi10</strain>
    </source>
</reference>
<dbReference type="InterPro" id="IPR055009">
    <property type="entry name" value="MrpR_N_CB"/>
</dbReference>
<keyword evidence="6" id="KW-1185">Reference proteome</keyword>
<keyword evidence="2" id="KW-0233">DNA recombination</keyword>
<evidence type="ECO:0000313" key="5">
    <source>
        <dbReference type="EMBL" id="MDT8975043.1"/>
    </source>
</evidence>
<dbReference type="EMBL" id="JAVYAA010000001">
    <property type="protein sequence ID" value="MDT8975043.1"/>
    <property type="molecule type" value="Genomic_DNA"/>
</dbReference>
<sequence>MDFYNAETKMKYLEQFDNLDTREVYSRLFKKAVDTEIELQRDIYDFRDDEIENFIANMLKPKTKESARTYCNVLSSYIQWAMDHSYSRNFTNPLKRRQEYFYSFVKEYKQYISYDEKQAIIHSLVNKQDSFIIEALWNGIQGTQVKELTNLQISDFDFDKNKIYIRDEKGNIARIISPIDPFIFRMAILTNQEQLYYKSNGGIDFSSKVRDSIPLPSSTYILKGAINNNDENRDKVKFYTIYNRLETIKKVDGLEEYSEALTTKNIVRSGMIYLALQVLKRDGRLERKQLEEICDFYNMKYKWSLRDFLNIEMIRSLYPHEIDEIKNAME</sequence>
<evidence type="ECO:0000256" key="2">
    <source>
        <dbReference type="ARBA" id="ARBA00023172"/>
    </source>
</evidence>
<dbReference type="Gene3D" id="1.10.150.130">
    <property type="match status" value="1"/>
</dbReference>
<dbReference type="GO" id="GO:0015074">
    <property type="term" value="P:DNA integration"/>
    <property type="evidence" value="ECO:0007669"/>
    <property type="project" value="InterPro"/>
</dbReference>